<comment type="caution">
    <text evidence="1">The sequence shown here is derived from an EMBL/GenBank/DDBJ whole genome shotgun (WGS) entry which is preliminary data.</text>
</comment>
<gene>
    <name evidence="1" type="ORF">EWV77_02325</name>
</gene>
<sequence>MSLPCNLTDLLALPFGKPLAEIDATILESFGDNCYKINDQIYLLTMRIDNIPVYRGLAWVVSARAADWIFTGRWSDDEIKLPPPDILLPMFTIKDYQSVCEFGRQVDPKNFVNDLPGPRRVKFSNYTYYYRMVEPRQSDDPIGIEIDRRPEQYRHRGNSLVIINTWQRTITKTFLDFQQCSLNNLRGGGVNTGSHLIQLRSFGKPDNYRESILSVFNPPTLCYFDLGLEFVPSVDMRLAYIYIYLQPNCSSLFSEETPSSTFRVFSGDLLDGNSLVGTYELQNFPWLINSFQDSRFKRYDTDTYIQEINGIRTGTIVFTHDYIILY</sequence>
<reference evidence="1 2" key="1">
    <citation type="submission" date="2019-01" db="EMBL/GenBank/DDBJ databases">
        <title>Coherence of Microcystis species and biogeography revealed through population genomics.</title>
        <authorList>
            <person name="Perez-Carrascal O.M."/>
            <person name="Terrat Y."/>
            <person name="Giani A."/>
            <person name="Fortin N."/>
            <person name="Tromas N."/>
            <person name="Shapiro B.J."/>
        </authorList>
    </citation>
    <scope>NUCLEOTIDE SEQUENCE [LARGE SCALE GENOMIC DNA]</scope>
    <source>
        <strain evidence="1">Mv_BB_P_19951000_S68D</strain>
    </source>
</reference>
<evidence type="ECO:0000313" key="2">
    <source>
        <dbReference type="Proteomes" id="UP000320674"/>
    </source>
</evidence>
<name>A0A552I7Z0_MICVR</name>
<accession>A0A552I7Z0</accession>
<dbReference type="AlphaFoldDB" id="A0A552I7Z0"/>
<proteinExistence type="predicted"/>
<dbReference type="Proteomes" id="UP000320674">
    <property type="component" value="Unassembled WGS sequence"/>
</dbReference>
<evidence type="ECO:0000313" key="1">
    <source>
        <dbReference type="EMBL" id="TRU79585.1"/>
    </source>
</evidence>
<dbReference type="EMBL" id="SFAZ01000039">
    <property type="protein sequence ID" value="TRU79585.1"/>
    <property type="molecule type" value="Genomic_DNA"/>
</dbReference>
<organism evidence="1 2">
    <name type="scientific">Microcystis viridis Mv_BB_P_19951000_S68D</name>
    <dbReference type="NCBI Taxonomy" id="2486270"/>
    <lineage>
        <taxon>Bacteria</taxon>
        <taxon>Bacillati</taxon>
        <taxon>Cyanobacteriota</taxon>
        <taxon>Cyanophyceae</taxon>
        <taxon>Oscillatoriophycideae</taxon>
        <taxon>Chroococcales</taxon>
        <taxon>Microcystaceae</taxon>
        <taxon>Microcystis</taxon>
    </lineage>
</organism>
<protein>
    <submittedName>
        <fullName evidence="1">Uncharacterized protein</fullName>
    </submittedName>
</protein>